<dbReference type="PANTHER" id="PTHR30222:SF17">
    <property type="entry name" value="SPERMIDINE_PUTRESCINE-BINDING PERIPLASMIC PROTEIN"/>
    <property type="match status" value="1"/>
</dbReference>
<dbReference type="PANTHER" id="PTHR30222">
    <property type="entry name" value="SPERMIDINE/PUTRESCINE-BINDING PERIPLASMIC PROTEIN"/>
    <property type="match status" value="1"/>
</dbReference>
<keyword evidence="3 6" id="KW-0732">Signal</keyword>
<dbReference type="Pfam" id="PF13416">
    <property type="entry name" value="SBP_bac_8"/>
    <property type="match status" value="1"/>
</dbReference>
<evidence type="ECO:0000313" key="7">
    <source>
        <dbReference type="EMBL" id="SDM23163.1"/>
    </source>
</evidence>
<evidence type="ECO:0000256" key="2">
    <source>
        <dbReference type="ARBA" id="ARBA00022448"/>
    </source>
</evidence>
<dbReference type="GO" id="GO:0015846">
    <property type="term" value="P:polyamine transport"/>
    <property type="evidence" value="ECO:0007669"/>
    <property type="project" value="InterPro"/>
</dbReference>
<keyword evidence="2" id="KW-0813">Transport</keyword>
<gene>
    <name evidence="7" type="ORF">SAMN04488502_1038</name>
</gene>
<evidence type="ECO:0000256" key="6">
    <source>
        <dbReference type="SAM" id="SignalP"/>
    </source>
</evidence>
<dbReference type="CDD" id="cd13590">
    <property type="entry name" value="PBP2_PotD_PotF_like"/>
    <property type="match status" value="1"/>
</dbReference>
<evidence type="ECO:0000313" key="8">
    <source>
        <dbReference type="Proteomes" id="UP000214880"/>
    </source>
</evidence>
<dbReference type="PRINTS" id="PR00909">
    <property type="entry name" value="SPERMDNBNDNG"/>
</dbReference>
<accession>A0A1G9RIX5</accession>
<comment type="subcellular location">
    <subcellularLocation>
        <location evidence="1">Periplasm</location>
    </subcellularLocation>
</comment>
<dbReference type="Proteomes" id="UP000214880">
    <property type="component" value="Unassembled WGS sequence"/>
</dbReference>
<dbReference type="SUPFAM" id="SSF53850">
    <property type="entry name" value="Periplasmic binding protein-like II"/>
    <property type="match status" value="1"/>
</dbReference>
<feature type="chain" id="PRO_5039389150" evidence="6">
    <location>
        <begin position="21"/>
        <end position="359"/>
    </location>
</feature>
<dbReference type="EMBL" id="FNHB01000003">
    <property type="protein sequence ID" value="SDM23163.1"/>
    <property type="molecule type" value="Genomic_DNA"/>
</dbReference>
<proteinExistence type="predicted"/>
<dbReference type="STRING" id="146817.SAMN04488502_1038"/>
<dbReference type="AlphaFoldDB" id="A0A1G9RIX5"/>
<sequence>MKKMRSLTILLVLCSFLAVVLTGCGSKQNDAEDKEKLASQLNLFIWSNYMPQAVLDKFQERYGIKVNQANYSSNEEMLAKLQVGGSRYDLAVASDYMVEIMLKQKKPILQGIDLANVPNLKNIDPQYKNKDFDKDNKYSIAYMCGSALLAVNTDKIKEPVKSYRDLMDPKFKNSLVVLDDQRAIIGMGLKMLGYSLNETDPAKINQAKAEVAKLLPNIKAYDSDSPKTLLINGEAAAGLMWSAEASLAKRENPNIAIVFPEEGMYLWQDNFVIPQGAPHKKEAELFINFILEPEISAMIAQQLPYTNPNLEAHKLMDKAILEDISAYPPDEVLAKGEFLRDVGEATQVYDQAWSELKQK</sequence>
<evidence type="ECO:0000256" key="1">
    <source>
        <dbReference type="ARBA" id="ARBA00004418"/>
    </source>
</evidence>
<evidence type="ECO:0000256" key="5">
    <source>
        <dbReference type="PIRSR" id="PIRSR019574-1"/>
    </source>
</evidence>
<name>A0A1G9RIX5_9FIRM</name>
<protein>
    <submittedName>
        <fullName evidence="7">Spermidine/putrescine-binding protein</fullName>
    </submittedName>
</protein>
<feature type="signal peptide" evidence="6">
    <location>
        <begin position="1"/>
        <end position="20"/>
    </location>
</feature>
<dbReference type="GO" id="GO:0019808">
    <property type="term" value="F:polyamine binding"/>
    <property type="evidence" value="ECO:0007669"/>
    <property type="project" value="InterPro"/>
</dbReference>
<keyword evidence="8" id="KW-1185">Reference proteome</keyword>
<dbReference type="InterPro" id="IPR006059">
    <property type="entry name" value="SBP"/>
</dbReference>
<dbReference type="Gene3D" id="3.40.190.10">
    <property type="entry name" value="Periplasmic binding protein-like II"/>
    <property type="match status" value="2"/>
</dbReference>
<dbReference type="PROSITE" id="PS51257">
    <property type="entry name" value="PROKAR_LIPOPROTEIN"/>
    <property type="match status" value="1"/>
</dbReference>
<feature type="binding site" evidence="5">
    <location>
        <position position="96"/>
    </location>
    <ligand>
        <name>spermidine</name>
        <dbReference type="ChEBI" id="CHEBI:57834"/>
    </ligand>
</feature>
<organism evidence="7 8">
    <name type="scientific">Dendrosporobacter quercicolus</name>
    <dbReference type="NCBI Taxonomy" id="146817"/>
    <lineage>
        <taxon>Bacteria</taxon>
        <taxon>Bacillati</taxon>
        <taxon>Bacillota</taxon>
        <taxon>Negativicutes</taxon>
        <taxon>Selenomonadales</taxon>
        <taxon>Sporomusaceae</taxon>
        <taxon>Dendrosporobacter</taxon>
    </lineage>
</organism>
<dbReference type="GO" id="GO:0042597">
    <property type="term" value="C:periplasmic space"/>
    <property type="evidence" value="ECO:0007669"/>
    <property type="project" value="UniProtKB-SubCell"/>
</dbReference>
<evidence type="ECO:0000256" key="3">
    <source>
        <dbReference type="ARBA" id="ARBA00022729"/>
    </source>
</evidence>
<dbReference type="InterPro" id="IPR001188">
    <property type="entry name" value="Sperm_putr-bd"/>
</dbReference>
<evidence type="ECO:0000256" key="4">
    <source>
        <dbReference type="ARBA" id="ARBA00022764"/>
    </source>
</evidence>
<dbReference type="PIRSF" id="PIRSF019574">
    <property type="entry name" value="Periplasmic_polyamine_BP"/>
    <property type="match status" value="1"/>
</dbReference>
<reference evidence="7 8" key="1">
    <citation type="submission" date="2016-10" db="EMBL/GenBank/DDBJ databases">
        <authorList>
            <person name="de Groot N.N."/>
        </authorList>
    </citation>
    <scope>NUCLEOTIDE SEQUENCE [LARGE SCALE GENOMIC DNA]</scope>
    <source>
        <strain evidence="7 8">DSM 1736</strain>
    </source>
</reference>
<keyword evidence="4" id="KW-0574">Periplasm</keyword>